<feature type="domain" description="DUF3817" evidence="7">
    <location>
        <begin position="8"/>
        <end position="97"/>
    </location>
</feature>
<comment type="subcellular location">
    <subcellularLocation>
        <location evidence="1">Cell membrane</location>
        <topology evidence="1">Multi-pass membrane protein</topology>
    </subcellularLocation>
</comment>
<dbReference type="PANTHER" id="PTHR40077">
    <property type="entry name" value="MEMBRANE PROTEIN-RELATED"/>
    <property type="match status" value="1"/>
</dbReference>
<evidence type="ECO:0000313" key="9">
    <source>
        <dbReference type="Proteomes" id="UP000198916"/>
    </source>
</evidence>
<feature type="transmembrane region" description="Helical" evidence="6">
    <location>
        <begin position="12"/>
        <end position="31"/>
    </location>
</feature>
<evidence type="ECO:0000313" key="8">
    <source>
        <dbReference type="EMBL" id="SEK70620.1"/>
    </source>
</evidence>
<accession>A0A1H7J9H1</accession>
<evidence type="ECO:0000256" key="1">
    <source>
        <dbReference type="ARBA" id="ARBA00004651"/>
    </source>
</evidence>
<keyword evidence="2" id="KW-1003">Cell membrane</keyword>
<dbReference type="EMBL" id="FNZR01000002">
    <property type="protein sequence ID" value="SEK70620.1"/>
    <property type="molecule type" value="Genomic_DNA"/>
</dbReference>
<evidence type="ECO:0000256" key="2">
    <source>
        <dbReference type="ARBA" id="ARBA00022475"/>
    </source>
</evidence>
<dbReference type="AlphaFoldDB" id="A0A1H7J9H1"/>
<evidence type="ECO:0000256" key="5">
    <source>
        <dbReference type="ARBA" id="ARBA00023136"/>
    </source>
</evidence>
<dbReference type="GO" id="GO:0005886">
    <property type="term" value="C:plasma membrane"/>
    <property type="evidence" value="ECO:0007669"/>
    <property type="project" value="UniProtKB-SubCell"/>
</dbReference>
<keyword evidence="5 6" id="KW-0472">Membrane</keyword>
<gene>
    <name evidence="8" type="ORF">SAMN05421740_102479</name>
</gene>
<dbReference type="RefSeq" id="WP_090603716.1">
    <property type="nucleotide sequence ID" value="NZ_FNZR01000002.1"/>
</dbReference>
<keyword evidence="3 6" id="KW-0812">Transmembrane</keyword>
<dbReference type="PANTHER" id="PTHR40077:SF2">
    <property type="entry name" value="MEMBRANE PROTEIN"/>
    <property type="match status" value="1"/>
</dbReference>
<feature type="transmembrane region" description="Helical" evidence="6">
    <location>
        <begin position="37"/>
        <end position="63"/>
    </location>
</feature>
<evidence type="ECO:0000256" key="6">
    <source>
        <dbReference type="SAM" id="Phobius"/>
    </source>
</evidence>
<dbReference type="Pfam" id="PF12823">
    <property type="entry name" value="DUF3817"/>
    <property type="match status" value="1"/>
</dbReference>
<dbReference type="NCBIfam" id="TIGR03954">
    <property type="entry name" value="integ_memb_HG"/>
    <property type="match status" value="1"/>
</dbReference>
<dbReference type="STRING" id="332977.SAMN05421740_102479"/>
<feature type="transmembrane region" description="Helical" evidence="6">
    <location>
        <begin position="75"/>
        <end position="92"/>
    </location>
</feature>
<keyword evidence="9" id="KW-1185">Reference proteome</keyword>
<dbReference type="Proteomes" id="UP000198916">
    <property type="component" value="Unassembled WGS sequence"/>
</dbReference>
<keyword evidence="4 6" id="KW-1133">Transmembrane helix</keyword>
<dbReference type="OrthoDB" id="1121311at2"/>
<sequence>MSTTKQALSWFRNVALIEGLSLIVLLTFSVLKRTTTYAWAVLGVQYIGMAHGLLFIAYVYLLWACASKYRWNWRRVALFLFASIIPFAPFFVERKLKDEMHG</sequence>
<reference evidence="9" key="1">
    <citation type="submission" date="2016-10" db="EMBL/GenBank/DDBJ databases">
        <authorList>
            <person name="Varghese N."/>
            <person name="Submissions S."/>
        </authorList>
    </citation>
    <scope>NUCLEOTIDE SEQUENCE [LARGE SCALE GENOMIC DNA]</scope>
    <source>
        <strain evidence="9">Jip14</strain>
    </source>
</reference>
<evidence type="ECO:0000256" key="4">
    <source>
        <dbReference type="ARBA" id="ARBA00022989"/>
    </source>
</evidence>
<organism evidence="8 9">
    <name type="scientific">Parapedobacter koreensis</name>
    <dbReference type="NCBI Taxonomy" id="332977"/>
    <lineage>
        <taxon>Bacteria</taxon>
        <taxon>Pseudomonadati</taxon>
        <taxon>Bacteroidota</taxon>
        <taxon>Sphingobacteriia</taxon>
        <taxon>Sphingobacteriales</taxon>
        <taxon>Sphingobacteriaceae</taxon>
        <taxon>Parapedobacter</taxon>
    </lineage>
</organism>
<protein>
    <submittedName>
        <fullName evidence="8">Integral membrane protein</fullName>
    </submittedName>
</protein>
<name>A0A1H7J9H1_9SPHI</name>
<dbReference type="InterPro" id="IPR023845">
    <property type="entry name" value="DUF3817_TM"/>
</dbReference>
<proteinExistence type="predicted"/>
<evidence type="ECO:0000259" key="7">
    <source>
        <dbReference type="Pfam" id="PF12823"/>
    </source>
</evidence>
<evidence type="ECO:0000256" key="3">
    <source>
        <dbReference type="ARBA" id="ARBA00022692"/>
    </source>
</evidence>